<dbReference type="Proteomes" id="UP001275084">
    <property type="component" value="Unassembled WGS sequence"/>
</dbReference>
<comment type="caution">
    <text evidence="1">The sequence shown here is derived from an EMBL/GenBank/DDBJ whole genome shotgun (WGS) entry which is preliminary data.</text>
</comment>
<proteinExistence type="predicted"/>
<gene>
    <name evidence="1" type="ORF">B0T25DRAFT_457785</name>
</gene>
<keyword evidence="2" id="KW-1185">Reference proteome</keyword>
<accession>A0AAJ0MCE4</accession>
<reference evidence="1" key="2">
    <citation type="submission" date="2023-06" db="EMBL/GenBank/DDBJ databases">
        <authorList>
            <consortium name="Lawrence Berkeley National Laboratory"/>
            <person name="Haridas S."/>
            <person name="Hensen N."/>
            <person name="Bonometti L."/>
            <person name="Westerberg I."/>
            <person name="Brannstrom I.O."/>
            <person name="Guillou S."/>
            <person name="Cros-Aarteil S."/>
            <person name="Calhoun S."/>
            <person name="Kuo A."/>
            <person name="Mondo S."/>
            <person name="Pangilinan J."/>
            <person name="Riley R."/>
            <person name="Labutti K."/>
            <person name="Andreopoulos B."/>
            <person name="Lipzen A."/>
            <person name="Chen C."/>
            <person name="Yanf M."/>
            <person name="Daum C."/>
            <person name="Ng V."/>
            <person name="Clum A."/>
            <person name="Steindorff A."/>
            <person name="Ohm R."/>
            <person name="Martin F."/>
            <person name="Silar P."/>
            <person name="Natvig D."/>
            <person name="Lalanne C."/>
            <person name="Gautier V."/>
            <person name="Ament-Velasquez S.L."/>
            <person name="Kruys A."/>
            <person name="Hutchinson M.I."/>
            <person name="Powell A.J."/>
            <person name="Barry K."/>
            <person name="Miller A.N."/>
            <person name="Grigoriev I.V."/>
            <person name="Debuchy R."/>
            <person name="Gladieux P."/>
            <person name="Thoren M.H."/>
            <person name="Johannesson H."/>
        </authorList>
    </citation>
    <scope>NUCLEOTIDE SEQUENCE</scope>
    <source>
        <strain evidence="1">CBS 955.72</strain>
    </source>
</reference>
<dbReference type="EMBL" id="JAUIQD010000005">
    <property type="protein sequence ID" value="KAK3349537.1"/>
    <property type="molecule type" value="Genomic_DNA"/>
</dbReference>
<evidence type="ECO:0000313" key="1">
    <source>
        <dbReference type="EMBL" id="KAK3349537.1"/>
    </source>
</evidence>
<protein>
    <submittedName>
        <fullName evidence="1">Uncharacterized protein</fullName>
    </submittedName>
</protein>
<sequence>LCMDRASVDSTWQLLNPALDNCPLTFCDYASVDSQDLVGTDLIYPHRHGKIYHIYHMVLVSDIGPKRPLHIRQLRLNKLHQHQMLRLYAHSVQMLIQLAKDCPHPLAAADAQIRESLETRSIPISRLEQS</sequence>
<organism evidence="1 2">
    <name type="scientific">Lasiosphaeria hispida</name>
    <dbReference type="NCBI Taxonomy" id="260671"/>
    <lineage>
        <taxon>Eukaryota</taxon>
        <taxon>Fungi</taxon>
        <taxon>Dikarya</taxon>
        <taxon>Ascomycota</taxon>
        <taxon>Pezizomycotina</taxon>
        <taxon>Sordariomycetes</taxon>
        <taxon>Sordariomycetidae</taxon>
        <taxon>Sordariales</taxon>
        <taxon>Lasiosphaeriaceae</taxon>
        <taxon>Lasiosphaeria</taxon>
    </lineage>
</organism>
<name>A0AAJ0MCE4_9PEZI</name>
<dbReference type="AlphaFoldDB" id="A0AAJ0MCE4"/>
<feature type="non-terminal residue" evidence="1">
    <location>
        <position position="1"/>
    </location>
</feature>
<reference evidence="1" key="1">
    <citation type="journal article" date="2023" name="Mol. Phylogenet. Evol.">
        <title>Genome-scale phylogeny and comparative genomics of the fungal order Sordariales.</title>
        <authorList>
            <person name="Hensen N."/>
            <person name="Bonometti L."/>
            <person name="Westerberg I."/>
            <person name="Brannstrom I.O."/>
            <person name="Guillou S."/>
            <person name="Cros-Aarteil S."/>
            <person name="Calhoun S."/>
            <person name="Haridas S."/>
            <person name="Kuo A."/>
            <person name="Mondo S."/>
            <person name="Pangilinan J."/>
            <person name="Riley R."/>
            <person name="LaButti K."/>
            <person name="Andreopoulos B."/>
            <person name="Lipzen A."/>
            <person name="Chen C."/>
            <person name="Yan M."/>
            <person name="Daum C."/>
            <person name="Ng V."/>
            <person name="Clum A."/>
            <person name="Steindorff A."/>
            <person name="Ohm R.A."/>
            <person name="Martin F."/>
            <person name="Silar P."/>
            <person name="Natvig D.O."/>
            <person name="Lalanne C."/>
            <person name="Gautier V."/>
            <person name="Ament-Velasquez S.L."/>
            <person name="Kruys A."/>
            <person name="Hutchinson M.I."/>
            <person name="Powell A.J."/>
            <person name="Barry K."/>
            <person name="Miller A.N."/>
            <person name="Grigoriev I.V."/>
            <person name="Debuchy R."/>
            <person name="Gladieux P."/>
            <person name="Hiltunen Thoren M."/>
            <person name="Johannesson H."/>
        </authorList>
    </citation>
    <scope>NUCLEOTIDE SEQUENCE</scope>
    <source>
        <strain evidence="1">CBS 955.72</strain>
    </source>
</reference>
<evidence type="ECO:0000313" key="2">
    <source>
        <dbReference type="Proteomes" id="UP001275084"/>
    </source>
</evidence>